<gene>
    <name evidence="2" type="ORF">LSAA_481</name>
</gene>
<dbReference type="AlphaFoldDB" id="A0A7R8CHP4"/>
<dbReference type="Proteomes" id="UP000675881">
    <property type="component" value="Chromosome 1"/>
</dbReference>
<feature type="compositionally biased region" description="Basic residues" evidence="1">
    <location>
        <begin position="25"/>
        <end position="55"/>
    </location>
</feature>
<sequence>MPHGSASRSRSSSTSSSSSDPYYNSRKKKSSRHSRHKYKKRNPKKSSKKSSRRRSPSFSPDRRRKNKYPKDSPPPIKKNKKRSSSSPDHKKSVPSPKRFIEENIVLSEADRLKRNKDIETSYKQYLESQTHVNKESVSTEFGFGTSVEKKILKTIDSEGLCHPKLFANAEQREEMWLQRLFRLRKELMADS</sequence>
<name>A0A7R8CHP4_LEPSM</name>
<proteinExistence type="predicted"/>
<keyword evidence="3" id="KW-1185">Reference proteome</keyword>
<reference evidence="2" key="1">
    <citation type="submission" date="2021-02" db="EMBL/GenBank/DDBJ databases">
        <authorList>
            <person name="Bekaert M."/>
        </authorList>
    </citation>
    <scope>NUCLEOTIDE SEQUENCE</scope>
    <source>
        <strain evidence="2">IoA-00</strain>
    </source>
</reference>
<evidence type="ECO:0000313" key="3">
    <source>
        <dbReference type="Proteomes" id="UP000675881"/>
    </source>
</evidence>
<organism evidence="2 3">
    <name type="scientific">Lepeophtheirus salmonis</name>
    <name type="common">Salmon louse</name>
    <name type="synonym">Caligus salmonis</name>
    <dbReference type="NCBI Taxonomy" id="72036"/>
    <lineage>
        <taxon>Eukaryota</taxon>
        <taxon>Metazoa</taxon>
        <taxon>Ecdysozoa</taxon>
        <taxon>Arthropoda</taxon>
        <taxon>Crustacea</taxon>
        <taxon>Multicrustacea</taxon>
        <taxon>Hexanauplia</taxon>
        <taxon>Copepoda</taxon>
        <taxon>Siphonostomatoida</taxon>
        <taxon>Caligidae</taxon>
        <taxon>Lepeophtheirus</taxon>
    </lineage>
</organism>
<accession>A0A7R8CHP4</accession>
<feature type="region of interest" description="Disordered" evidence="1">
    <location>
        <begin position="1"/>
        <end position="99"/>
    </location>
</feature>
<protein>
    <submittedName>
        <fullName evidence="2">(salmon louse) hypothetical protein</fullName>
    </submittedName>
</protein>
<evidence type="ECO:0000256" key="1">
    <source>
        <dbReference type="SAM" id="MobiDB-lite"/>
    </source>
</evidence>
<dbReference type="OrthoDB" id="9946564at2759"/>
<feature type="compositionally biased region" description="Low complexity" evidence="1">
    <location>
        <begin position="1"/>
        <end position="19"/>
    </location>
</feature>
<evidence type="ECO:0000313" key="2">
    <source>
        <dbReference type="EMBL" id="CAF2770089.1"/>
    </source>
</evidence>
<dbReference type="EMBL" id="HG994580">
    <property type="protein sequence ID" value="CAF2770089.1"/>
    <property type="molecule type" value="Genomic_DNA"/>
</dbReference>